<keyword evidence="7" id="KW-0812">Transmembrane</keyword>
<organism evidence="9">
    <name type="scientific">Graphocephala atropunctata</name>
    <dbReference type="NCBI Taxonomy" id="36148"/>
    <lineage>
        <taxon>Eukaryota</taxon>
        <taxon>Metazoa</taxon>
        <taxon>Ecdysozoa</taxon>
        <taxon>Arthropoda</taxon>
        <taxon>Hexapoda</taxon>
        <taxon>Insecta</taxon>
        <taxon>Pterygota</taxon>
        <taxon>Neoptera</taxon>
        <taxon>Paraneoptera</taxon>
        <taxon>Hemiptera</taxon>
        <taxon>Auchenorrhyncha</taxon>
        <taxon>Membracoidea</taxon>
        <taxon>Cicadellidae</taxon>
        <taxon>Cicadellinae</taxon>
        <taxon>Cicadellini</taxon>
        <taxon>Graphocephala</taxon>
    </lineage>
</organism>
<name>A0A1B6LTZ1_9HEMI</name>
<dbReference type="SUPFAM" id="SSF52058">
    <property type="entry name" value="L domain-like"/>
    <property type="match status" value="1"/>
</dbReference>
<keyword evidence="4" id="KW-1015">Disulfide bond</keyword>
<dbReference type="GO" id="GO:0004930">
    <property type="term" value="F:G protein-coupled receptor activity"/>
    <property type="evidence" value="ECO:0007669"/>
    <property type="project" value="InterPro"/>
</dbReference>
<dbReference type="SMART" id="SM00369">
    <property type="entry name" value="LRR_TYP"/>
    <property type="match status" value="8"/>
</dbReference>
<feature type="non-terminal residue" evidence="9">
    <location>
        <position position="442"/>
    </location>
</feature>
<sequence length="442" mass="50201">CSRTVVVATTLLSLLALIACLLVVYTNSSSGSCPAGAFPCANSSLCIPQHSICNHHVDCPQADDEDAITCADLYGYTDEFIGKLKRANVSSNCKLDVIPTECDCGDEKALWCKNKGLTSVPQHVSDFVNKMILANNSITLTDDSFRQFCCITVIHLEGNNLKVLPARVFRNQSHLKRLLLQMNQLEELPAFVFHGLRQLEWLFLQNNNLKFMNLDTWVDLINLEWLELMHNEIALENETFPYLPSLKMLNLASNRITEIKNDTFSELLNLSELDLRQNKIISVEEDAFHKLKLLDYLDLSFNHLHTLHEVSFNHLHSLDKLMLGNNPLKQVPRKLFSHLGNLSSLDLQDIELEHIDTSMFLMLEKLDFVYFKQYYYCTHAPNVPKCSPNSDGVSSFQHLLSKPVQRVTLWLVAVFTCGANILVILGRFTARDENQALSFVVR</sequence>
<dbReference type="InterPro" id="IPR001611">
    <property type="entry name" value="Leu-rich_rpt"/>
</dbReference>
<dbReference type="PROSITE" id="PS51450">
    <property type="entry name" value="LRR"/>
    <property type="match status" value="2"/>
</dbReference>
<evidence type="ECO:0000256" key="3">
    <source>
        <dbReference type="ARBA" id="ARBA00022737"/>
    </source>
</evidence>
<dbReference type="PROSITE" id="PS01209">
    <property type="entry name" value="LDLRA_1"/>
    <property type="match status" value="1"/>
</dbReference>
<dbReference type="InterPro" id="IPR036055">
    <property type="entry name" value="LDL_receptor-like_sf"/>
</dbReference>
<dbReference type="Gene3D" id="3.80.10.10">
    <property type="entry name" value="Ribonuclease Inhibitor"/>
    <property type="match status" value="2"/>
</dbReference>
<gene>
    <name evidence="9" type="ORF">g.1280</name>
</gene>
<evidence type="ECO:0000256" key="2">
    <source>
        <dbReference type="ARBA" id="ARBA00022729"/>
    </source>
</evidence>
<dbReference type="EMBL" id="GEBQ01012832">
    <property type="protein sequence ID" value="JAT27145.1"/>
    <property type="molecule type" value="Transcribed_RNA"/>
</dbReference>
<dbReference type="GO" id="GO:0016020">
    <property type="term" value="C:membrane"/>
    <property type="evidence" value="ECO:0007669"/>
    <property type="project" value="InterPro"/>
</dbReference>
<dbReference type="InterPro" id="IPR050328">
    <property type="entry name" value="Dev_Immune_Receptor"/>
</dbReference>
<keyword evidence="7" id="KW-1133">Transmembrane helix</keyword>
<dbReference type="InterPro" id="IPR008112">
    <property type="entry name" value="Relaxin_rcpt"/>
</dbReference>
<proteinExistence type="predicted"/>
<dbReference type="PRINTS" id="PR01739">
    <property type="entry name" value="RELAXINR"/>
</dbReference>
<keyword evidence="2 8" id="KW-0732">Signal</keyword>
<feature type="chain" id="PRO_5008587678" description="LRRNT domain-containing protein" evidence="8">
    <location>
        <begin position="21"/>
        <end position="442"/>
    </location>
</feature>
<dbReference type="InterPro" id="IPR002172">
    <property type="entry name" value="LDrepeatLR_classA_rpt"/>
</dbReference>
<dbReference type="PANTHER" id="PTHR24373:SF387">
    <property type="entry name" value="LEUCINE-RICH REPEATS AND IMMUNOGLOBULIN-LIKE DOMAINS PROTEIN SMA-10"/>
    <property type="match status" value="1"/>
</dbReference>
<evidence type="ECO:0000256" key="4">
    <source>
        <dbReference type="ARBA" id="ARBA00023157"/>
    </source>
</evidence>
<feature type="transmembrane region" description="Helical" evidence="7">
    <location>
        <begin position="407"/>
        <end position="425"/>
    </location>
</feature>
<keyword evidence="5" id="KW-0325">Glycoprotein</keyword>
<feature type="signal peptide" evidence="8">
    <location>
        <begin position="1"/>
        <end position="20"/>
    </location>
</feature>
<evidence type="ECO:0008006" key="10">
    <source>
        <dbReference type="Google" id="ProtNLM"/>
    </source>
</evidence>
<feature type="non-terminal residue" evidence="9">
    <location>
        <position position="1"/>
    </location>
</feature>
<dbReference type="Pfam" id="PF13855">
    <property type="entry name" value="LRR_8"/>
    <property type="match status" value="2"/>
</dbReference>
<evidence type="ECO:0000313" key="9">
    <source>
        <dbReference type="EMBL" id="JAT27145.1"/>
    </source>
</evidence>
<evidence type="ECO:0000256" key="7">
    <source>
        <dbReference type="SAM" id="Phobius"/>
    </source>
</evidence>
<dbReference type="PROSITE" id="PS50068">
    <property type="entry name" value="LDLRA_2"/>
    <property type="match status" value="1"/>
</dbReference>
<dbReference type="SMART" id="SM00192">
    <property type="entry name" value="LDLa"/>
    <property type="match status" value="1"/>
</dbReference>
<evidence type="ECO:0000256" key="5">
    <source>
        <dbReference type="ARBA" id="ARBA00023180"/>
    </source>
</evidence>
<dbReference type="SMART" id="SM00365">
    <property type="entry name" value="LRR_SD22"/>
    <property type="match status" value="4"/>
</dbReference>
<accession>A0A1B6LTZ1</accession>
<evidence type="ECO:0000256" key="8">
    <source>
        <dbReference type="SAM" id="SignalP"/>
    </source>
</evidence>
<dbReference type="InterPro" id="IPR003591">
    <property type="entry name" value="Leu-rich_rpt_typical-subtyp"/>
</dbReference>
<evidence type="ECO:0000256" key="6">
    <source>
        <dbReference type="PROSITE-ProRule" id="PRU00124"/>
    </source>
</evidence>
<dbReference type="AlphaFoldDB" id="A0A1B6LTZ1"/>
<dbReference type="SUPFAM" id="SSF57424">
    <property type="entry name" value="LDL receptor-like module"/>
    <property type="match status" value="1"/>
</dbReference>
<keyword evidence="3" id="KW-0677">Repeat</keyword>
<keyword evidence="7" id="KW-0472">Membrane</keyword>
<keyword evidence="1" id="KW-0433">Leucine-rich repeat</keyword>
<dbReference type="Pfam" id="PF00057">
    <property type="entry name" value="Ldl_recept_a"/>
    <property type="match status" value="1"/>
</dbReference>
<comment type="caution">
    <text evidence="6">Lacks conserved residue(s) required for the propagation of feature annotation.</text>
</comment>
<dbReference type="InterPro" id="IPR023415">
    <property type="entry name" value="LDLR_class-A_CS"/>
</dbReference>
<dbReference type="Gene3D" id="4.10.400.10">
    <property type="entry name" value="Low-density Lipoprotein Receptor"/>
    <property type="match status" value="1"/>
</dbReference>
<reference evidence="9" key="1">
    <citation type="submission" date="2015-11" db="EMBL/GenBank/DDBJ databases">
        <title>De novo transcriptome assembly of four potential Pierce s Disease insect vectors from Arizona vineyards.</title>
        <authorList>
            <person name="Tassone E.E."/>
        </authorList>
    </citation>
    <scope>NUCLEOTIDE SEQUENCE</scope>
</reference>
<evidence type="ECO:0000256" key="1">
    <source>
        <dbReference type="ARBA" id="ARBA00022614"/>
    </source>
</evidence>
<protein>
    <recommendedName>
        <fullName evidence="10">LRRNT domain-containing protein</fullName>
    </recommendedName>
</protein>
<dbReference type="InterPro" id="IPR032675">
    <property type="entry name" value="LRR_dom_sf"/>
</dbReference>
<dbReference type="CDD" id="cd00112">
    <property type="entry name" value="LDLa"/>
    <property type="match status" value="1"/>
</dbReference>
<dbReference type="PANTHER" id="PTHR24373">
    <property type="entry name" value="SLIT RELATED LEUCINE-RICH REPEAT NEURONAL PROTEIN"/>
    <property type="match status" value="1"/>
</dbReference>